<dbReference type="KEGG" id="pda:103719851"/>
<dbReference type="GO" id="GO:0032259">
    <property type="term" value="P:methylation"/>
    <property type="evidence" value="ECO:0007669"/>
    <property type="project" value="UniProtKB-KW"/>
</dbReference>
<dbReference type="RefSeq" id="XP_008807501.1">
    <property type="nucleotide sequence ID" value="XM_008809279.4"/>
</dbReference>
<dbReference type="CDD" id="cd02440">
    <property type="entry name" value="AdoMet_MTases"/>
    <property type="match status" value="1"/>
</dbReference>
<feature type="compositionally biased region" description="Pro residues" evidence="1">
    <location>
        <begin position="25"/>
        <end position="39"/>
    </location>
</feature>
<dbReference type="InterPro" id="IPR029063">
    <property type="entry name" value="SAM-dependent_MTases_sf"/>
</dbReference>
<dbReference type="SUPFAM" id="SSF53335">
    <property type="entry name" value="S-adenosyl-L-methionine-dependent methyltransferases"/>
    <property type="match status" value="1"/>
</dbReference>
<proteinExistence type="predicted"/>
<evidence type="ECO:0000256" key="1">
    <source>
        <dbReference type="SAM" id="MobiDB-lite"/>
    </source>
</evidence>
<reference evidence="2" key="1">
    <citation type="journal article" date="2019" name="Nat. Commun.">
        <title>Genome-wide association mapping of date palm fruit traits.</title>
        <authorList>
            <person name="Hazzouri K.M."/>
            <person name="Gros-Balthazard M."/>
            <person name="Flowers J.M."/>
            <person name="Copetti D."/>
            <person name="Lemansour A."/>
            <person name="Lebrun M."/>
            <person name="Masmoudi K."/>
            <person name="Ferrand S."/>
            <person name="Dhar M.I."/>
            <person name="Fresquez Z.A."/>
            <person name="Rosas U."/>
            <person name="Zhang J."/>
            <person name="Talag J."/>
            <person name="Lee S."/>
            <person name="Kudrna D."/>
            <person name="Powell R.F."/>
            <person name="Leitch I.J."/>
            <person name="Krueger R.R."/>
            <person name="Wing R.A."/>
            <person name="Amiri K.M.A."/>
            <person name="Purugganan M.D."/>
        </authorList>
    </citation>
    <scope>NUCLEOTIDE SEQUENCE [LARGE SCALE GENOMIC DNA]</scope>
    <source>
        <strain evidence="2">cv. Khalas</strain>
    </source>
</reference>
<dbReference type="Gene3D" id="3.40.50.150">
    <property type="entry name" value="Vaccinia Virus protein VP39"/>
    <property type="match status" value="1"/>
</dbReference>
<keyword evidence="3" id="KW-0808">Transferase</keyword>
<evidence type="ECO:0000313" key="2">
    <source>
        <dbReference type="Proteomes" id="UP000228380"/>
    </source>
</evidence>
<dbReference type="OrthoDB" id="411785at2759"/>
<dbReference type="GO" id="GO:0008168">
    <property type="term" value="F:methyltransferase activity"/>
    <property type="evidence" value="ECO:0007669"/>
    <property type="project" value="UniProtKB-KW"/>
</dbReference>
<organism evidence="2 3">
    <name type="scientific">Phoenix dactylifera</name>
    <name type="common">Date palm</name>
    <dbReference type="NCBI Taxonomy" id="42345"/>
    <lineage>
        <taxon>Eukaryota</taxon>
        <taxon>Viridiplantae</taxon>
        <taxon>Streptophyta</taxon>
        <taxon>Embryophyta</taxon>
        <taxon>Tracheophyta</taxon>
        <taxon>Spermatophyta</taxon>
        <taxon>Magnoliopsida</taxon>
        <taxon>Liliopsida</taxon>
        <taxon>Arecaceae</taxon>
        <taxon>Coryphoideae</taxon>
        <taxon>Phoeniceae</taxon>
        <taxon>Phoenix</taxon>
    </lineage>
</organism>
<keyword evidence="3" id="KW-0489">Methyltransferase</keyword>
<sequence length="472" mass="50356">MGSGIEPAALERLSPSRFLSFSFPNPRPGPGPGPGPGPYGDPLRVAVLDSPLPLPPCPPPATAAMIVPLGREHDWIFSTPAGHLQLLLSSSPLSRLVLIGDPPSPFPQPYSRPGTNPDRDSLLRFQQSLLPLLLALSPRAAFRHGIPEIPFLSFEDEVLSGVPVEALAGPAVGQMLVEDVEIDQSPAPPERRRRLRFRRKPNLVQTQVRLLPHSLKVGMFRPETGSLVQPYLGPMVAGLSLIAPSIGERVRSGLMPRALCVGVGGGALLMCLRSKLGFDVLGVEADDVVLNVARRHFGLVEDELLRVCVGDGIRLIESFAREGTTACCGLEDGQVLDRVGGAGIEKLGDPSSGFDAIMVDLDSGDAMSGISAPPLEFVRKDVLWAARSVLNDHGILVVNVIPPDGSFHKGLVDAVCEVFAELYELDVGNGENYVLVASTSPVEAAASETADSFSEKLNQVVDERYISGIKKI</sequence>
<keyword evidence="2" id="KW-1185">Reference proteome</keyword>
<dbReference type="AlphaFoldDB" id="A0A8B7CWB0"/>
<feature type="region of interest" description="Disordered" evidence="1">
    <location>
        <begin position="19"/>
        <end position="39"/>
    </location>
</feature>
<protein>
    <submittedName>
        <fullName evidence="3">EEF1A lysine and N-terminal methyltransferase</fullName>
    </submittedName>
</protein>
<evidence type="ECO:0000313" key="3">
    <source>
        <dbReference type="RefSeq" id="XP_008807501.1"/>
    </source>
</evidence>
<accession>A0A8B7CWB0</accession>
<dbReference type="Proteomes" id="UP000228380">
    <property type="component" value="Chromosome 14"/>
</dbReference>
<name>A0A8B7CWB0_PHODC</name>
<dbReference type="GeneID" id="103719851"/>
<reference evidence="3" key="2">
    <citation type="submission" date="2025-08" db="UniProtKB">
        <authorList>
            <consortium name="RefSeq"/>
        </authorList>
    </citation>
    <scope>IDENTIFICATION</scope>
    <source>
        <tissue evidence="3">Young leaves</tissue>
    </source>
</reference>
<gene>
    <name evidence="3" type="primary">LOC103719851</name>
</gene>